<proteinExistence type="predicted"/>
<accession>A0A6J7W921</accession>
<name>A0A6J7W921_9CAUD</name>
<protein>
    <submittedName>
        <fullName evidence="1">Uncharacterized protein</fullName>
    </submittedName>
</protein>
<reference evidence="1" key="1">
    <citation type="submission" date="2020-05" db="EMBL/GenBank/DDBJ databases">
        <authorList>
            <person name="Chiriac C."/>
            <person name="Salcher M."/>
            <person name="Ghai R."/>
            <person name="Kavagutti S V."/>
        </authorList>
    </citation>
    <scope>NUCLEOTIDE SEQUENCE</scope>
</reference>
<evidence type="ECO:0000313" key="1">
    <source>
        <dbReference type="EMBL" id="CAB5178765.1"/>
    </source>
</evidence>
<sequence length="96" mass="10402">MLNGNERSEITARDVVLHLMQSVRLAAQTGIEVRKKLLHFKALSDVESAVALKAIALLEMQIGLADDYESGKCDGPNLAKALELNAAQLERLTSKG</sequence>
<gene>
    <name evidence="1" type="ORF">UFOVP158_34</name>
</gene>
<organism evidence="1">
    <name type="scientific">uncultured Caudovirales phage</name>
    <dbReference type="NCBI Taxonomy" id="2100421"/>
    <lineage>
        <taxon>Viruses</taxon>
        <taxon>Duplodnaviria</taxon>
        <taxon>Heunggongvirae</taxon>
        <taxon>Uroviricota</taxon>
        <taxon>Caudoviricetes</taxon>
        <taxon>Peduoviridae</taxon>
        <taxon>Maltschvirus</taxon>
        <taxon>Maltschvirus maltsch</taxon>
    </lineage>
</organism>
<dbReference type="EMBL" id="LR798207">
    <property type="protein sequence ID" value="CAB5178765.1"/>
    <property type="molecule type" value="Genomic_DNA"/>
</dbReference>